<keyword evidence="1 2" id="KW-0812">Transmembrane</keyword>
<keyword evidence="1" id="KW-1133">Transmembrane helix</keyword>
<sequence length="59" mass="6749">MRKIVLFLVLVIILAFVMPSLLNAAFTIGVLVIMTVFGYAIYKIVKFIDNTNKKKEMKQ</sequence>
<protein>
    <submittedName>
        <fullName evidence="2">Transmembrane protein</fullName>
    </submittedName>
</protein>
<evidence type="ECO:0000313" key="2">
    <source>
        <dbReference type="EMBL" id="DAF44238.1"/>
    </source>
</evidence>
<proteinExistence type="predicted"/>
<name>A0A8S5RZR8_9CAUD</name>
<dbReference type="EMBL" id="BK032510">
    <property type="protein sequence ID" value="DAF44238.1"/>
    <property type="molecule type" value="Genomic_DNA"/>
</dbReference>
<keyword evidence="1" id="KW-0472">Membrane</keyword>
<organism evidence="2">
    <name type="scientific">Myoviridae sp. ctNQV2</name>
    <dbReference type="NCBI Taxonomy" id="2827683"/>
    <lineage>
        <taxon>Viruses</taxon>
        <taxon>Duplodnaviria</taxon>
        <taxon>Heunggongvirae</taxon>
        <taxon>Uroviricota</taxon>
        <taxon>Caudoviricetes</taxon>
    </lineage>
</organism>
<evidence type="ECO:0000256" key="1">
    <source>
        <dbReference type="SAM" id="Phobius"/>
    </source>
</evidence>
<accession>A0A8S5RZR8</accession>
<reference evidence="2" key="1">
    <citation type="journal article" date="2021" name="Proc. Natl. Acad. Sci. U.S.A.">
        <title>A Catalog of Tens of Thousands of Viruses from Human Metagenomes Reveals Hidden Associations with Chronic Diseases.</title>
        <authorList>
            <person name="Tisza M.J."/>
            <person name="Buck C.B."/>
        </authorList>
    </citation>
    <scope>NUCLEOTIDE SEQUENCE</scope>
    <source>
        <strain evidence="2">CtNQV2</strain>
    </source>
</reference>
<feature type="transmembrane region" description="Helical" evidence="1">
    <location>
        <begin position="25"/>
        <end position="45"/>
    </location>
</feature>